<dbReference type="Pfam" id="PF00704">
    <property type="entry name" value="Glyco_hydro_18"/>
    <property type="match status" value="1"/>
</dbReference>
<name>A0A0F2M0T5_SPOSC</name>
<dbReference type="InterPro" id="IPR001223">
    <property type="entry name" value="Glyco_hydro18_cat"/>
</dbReference>
<gene>
    <name evidence="3" type="ORF">SPSK_03323</name>
</gene>
<keyword evidence="1" id="KW-0732">Signal</keyword>
<dbReference type="EMBL" id="AXCR01000010">
    <property type="protein sequence ID" value="KJR82689.1"/>
    <property type="molecule type" value="Genomic_DNA"/>
</dbReference>
<dbReference type="Proteomes" id="UP000033710">
    <property type="component" value="Unassembled WGS sequence"/>
</dbReference>
<reference evidence="3 4" key="1">
    <citation type="journal article" date="2014" name="BMC Genomics">
        <title>Comparative genomics of the major fungal agents of human and animal Sporotrichosis: Sporothrix schenckii and Sporothrix brasiliensis.</title>
        <authorList>
            <person name="Teixeira M.M."/>
            <person name="de Almeida L.G."/>
            <person name="Kubitschek-Barreira P."/>
            <person name="Alves F.L."/>
            <person name="Kioshima E.S."/>
            <person name="Abadio A.K."/>
            <person name="Fernandes L."/>
            <person name="Derengowski L.S."/>
            <person name="Ferreira K.S."/>
            <person name="Souza R.C."/>
            <person name="Ruiz J.C."/>
            <person name="de Andrade N.C."/>
            <person name="Paes H.C."/>
            <person name="Nicola A.M."/>
            <person name="Albuquerque P."/>
            <person name="Gerber A.L."/>
            <person name="Martins V.P."/>
            <person name="Peconick L.D."/>
            <person name="Neto A.V."/>
            <person name="Chaucanez C.B."/>
            <person name="Silva P.A."/>
            <person name="Cunha O.L."/>
            <person name="de Oliveira F.F."/>
            <person name="dos Santos T.C."/>
            <person name="Barros A.L."/>
            <person name="Soares M.A."/>
            <person name="de Oliveira L.M."/>
            <person name="Marini M.M."/>
            <person name="Villalobos-Duno H."/>
            <person name="Cunha M.M."/>
            <person name="de Hoog S."/>
            <person name="da Silveira J.F."/>
            <person name="Henrissat B."/>
            <person name="Nino-Vega G.A."/>
            <person name="Cisalpino P.S."/>
            <person name="Mora-Montes H.M."/>
            <person name="Almeida S.R."/>
            <person name="Stajich J.E."/>
            <person name="Lopes-Bezerra L.M."/>
            <person name="Vasconcelos A.T."/>
            <person name="Felipe M.S."/>
        </authorList>
    </citation>
    <scope>NUCLEOTIDE SEQUENCE [LARGE SCALE GENOMIC DNA]</scope>
    <source>
        <strain evidence="3 4">1099-18</strain>
    </source>
</reference>
<dbReference type="GO" id="GO:0004568">
    <property type="term" value="F:chitinase activity"/>
    <property type="evidence" value="ECO:0007669"/>
    <property type="project" value="TreeGrafter"/>
</dbReference>
<sequence>MHATKLLLAAGAGVPALGMANGQKPGVAVYFGRSGINTLGSLCDAGGFDTVVLAYVTASSEADPATNYPAISFGNNCDFSYDWVDNKPSRLLSDCTQLGIDILHCQNLGKKVLLSVGGPWVQDPANDYEVTTAADGAYFAKFLWKAFGPYDETWRGARPFDLDDSGTHTVVDGFDFDIDVPFVQPDGYTTLLNRFRWYMDGHNAVTKGQPMIMTGAPRCPMADGYSQIKDLIATVVFDKLWIPFFGNDLCPAGSSGFNYEAWELLVGNSMSKDALLYIGLPPVNDVNGYMNDEQAIALADKFKGRASFGGMMVHGVELAKSNSMKDGTPLYQVLYEHLQQDTEDAAMDLDISSQTTTHVPVDVVTKTASVTVAFTKTIFTTAFSSSPPFADNSTSVLGMGTVGTVFVTASCLPSGTVPGTALSDSLPSGIRTAATHSYSYSVTSAGTSTAITKPAMALAMAAVVSVAIVYLI</sequence>
<organism evidence="3 4">
    <name type="scientific">Sporothrix schenckii 1099-18</name>
    <dbReference type="NCBI Taxonomy" id="1397361"/>
    <lineage>
        <taxon>Eukaryota</taxon>
        <taxon>Fungi</taxon>
        <taxon>Dikarya</taxon>
        <taxon>Ascomycota</taxon>
        <taxon>Pezizomycotina</taxon>
        <taxon>Sordariomycetes</taxon>
        <taxon>Sordariomycetidae</taxon>
        <taxon>Ophiostomatales</taxon>
        <taxon>Ophiostomataceae</taxon>
        <taxon>Sporothrix</taxon>
    </lineage>
</organism>
<protein>
    <recommendedName>
        <fullName evidence="2">GH18 domain-containing protein</fullName>
    </recommendedName>
</protein>
<dbReference type="SUPFAM" id="SSF51445">
    <property type="entry name" value="(Trans)glycosidases"/>
    <property type="match status" value="1"/>
</dbReference>
<dbReference type="InterPro" id="IPR050542">
    <property type="entry name" value="Glycosyl_Hydrlase18_Chitinase"/>
</dbReference>
<evidence type="ECO:0000256" key="1">
    <source>
        <dbReference type="SAM" id="SignalP"/>
    </source>
</evidence>
<dbReference type="PANTHER" id="PTHR45708:SF47">
    <property type="entry name" value="ENDOCHITINASE A"/>
    <property type="match status" value="1"/>
</dbReference>
<dbReference type="GeneID" id="27665438"/>
<proteinExistence type="predicted"/>
<dbReference type="RefSeq" id="XP_016585365.1">
    <property type="nucleotide sequence ID" value="XM_016730161.1"/>
</dbReference>
<evidence type="ECO:0000313" key="4">
    <source>
        <dbReference type="Proteomes" id="UP000033710"/>
    </source>
</evidence>
<dbReference type="PANTHER" id="PTHR45708">
    <property type="entry name" value="ENDOCHITINASE"/>
    <property type="match status" value="1"/>
</dbReference>
<dbReference type="GO" id="GO:0005975">
    <property type="term" value="P:carbohydrate metabolic process"/>
    <property type="evidence" value="ECO:0007669"/>
    <property type="project" value="InterPro"/>
</dbReference>
<evidence type="ECO:0000313" key="3">
    <source>
        <dbReference type="EMBL" id="KJR82689.1"/>
    </source>
</evidence>
<dbReference type="Gene3D" id="3.20.20.80">
    <property type="entry name" value="Glycosidases"/>
    <property type="match status" value="1"/>
</dbReference>
<dbReference type="InterPro" id="IPR017853">
    <property type="entry name" value="GH"/>
</dbReference>
<dbReference type="VEuPathDB" id="FungiDB:SPSK_03323"/>
<dbReference type="GO" id="GO:0005576">
    <property type="term" value="C:extracellular region"/>
    <property type="evidence" value="ECO:0007669"/>
    <property type="project" value="TreeGrafter"/>
</dbReference>
<feature type="signal peptide" evidence="1">
    <location>
        <begin position="1"/>
        <end position="22"/>
    </location>
</feature>
<comment type="caution">
    <text evidence="3">The sequence shown here is derived from an EMBL/GenBank/DDBJ whole genome shotgun (WGS) entry which is preliminary data.</text>
</comment>
<feature type="chain" id="PRO_5002454650" description="GH18 domain-containing protein" evidence="1">
    <location>
        <begin position="23"/>
        <end position="472"/>
    </location>
</feature>
<dbReference type="OrthoDB" id="6020543at2759"/>
<accession>A0A0F2M0T5</accession>
<dbReference type="PROSITE" id="PS51910">
    <property type="entry name" value="GH18_2"/>
    <property type="match status" value="1"/>
</dbReference>
<dbReference type="KEGG" id="ssck:SPSK_03323"/>
<dbReference type="AlphaFoldDB" id="A0A0F2M0T5"/>
<feature type="domain" description="GH18" evidence="2">
    <location>
        <begin position="25"/>
        <end position="341"/>
    </location>
</feature>
<evidence type="ECO:0000259" key="2">
    <source>
        <dbReference type="PROSITE" id="PS51910"/>
    </source>
</evidence>
<reference evidence="3 4" key="2">
    <citation type="journal article" date="2015" name="Eukaryot. Cell">
        <title>Asexual propagation of a virulent clone complex in a human and feline outbreak of sporotrichosis.</title>
        <authorList>
            <person name="Teixeira Mde M."/>
            <person name="Rodrigues A.M."/>
            <person name="Tsui C.K."/>
            <person name="de Almeida L.G."/>
            <person name="Van Diepeningen A.D."/>
            <person name="van den Ende B.G."/>
            <person name="Fernandes G.F."/>
            <person name="Kano R."/>
            <person name="Hamelin R.C."/>
            <person name="Lopes-Bezerra L.M."/>
            <person name="Vasconcelos A.T."/>
            <person name="de Hoog S."/>
            <person name="de Camargo Z.P."/>
            <person name="Felipe M.S."/>
        </authorList>
    </citation>
    <scope>NUCLEOTIDE SEQUENCE [LARGE SCALE GENOMIC DNA]</scope>
    <source>
        <strain evidence="3 4">1099-18</strain>
    </source>
</reference>